<gene>
    <name evidence="3" type="ORF">F2Q70_00020402</name>
</gene>
<keyword evidence="2" id="KW-0732">Signal</keyword>
<feature type="chain" id="PRO_5035948232" description="Secreted protein" evidence="2">
    <location>
        <begin position="28"/>
        <end position="79"/>
    </location>
</feature>
<evidence type="ECO:0000256" key="1">
    <source>
        <dbReference type="SAM" id="MobiDB-lite"/>
    </source>
</evidence>
<evidence type="ECO:0000313" key="3">
    <source>
        <dbReference type="EMBL" id="KAF2549375.1"/>
    </source>
</evidence>
<dbReference type="AlphaFoldDB" id="A0A8S9GST7"/>
<proteinExistence type="predicted"/>
<feature type="signal peptide" evidence="2">
    <location>
        <begin position="1"/>
        <end position="27"/>
    </location>
</feature>
<evidence type="ECO:0008006" key="4">
    <source>
        <dbReference type="Google" id="ProtNLM"/>
    </source>
</evidence>
<feature type="region of interest" description="Disordered" evidence="1">
    <location>
        <begin position="42"/>
        <end position="62"/>
    </location>
</feature>
<protein>
    <recommendedName>
        <fullName evidence="4">Secreted protein</fullName>
    </recommendedName>
</protein>
<reference evidence="3" key="1">
    <citation type="submission" date="2019-12" db="EMBL/GenBank/DDBJ databases">
        <title>Genome sequencing and annotation of Brassica cretica.</title>
        <authorList>
            <person name="Studholme D.J."/>
            <person name="Sarris P.F."/>
        </authorList>
    </citation>
    <scope>NUCLEOTIDE SEQUENCE</scope>
    <source>
        <strain evidence="3">PFS-102/07</strain>
        <tissue evidence="3">Leaf</tissue>
    </source>
</reference>
<comment type="caution">
    <text evidence="3">The sequence shown here is derived from an EMBL/GenBank/DDBJ whole genome shotgun (WGS) entry which is preliminary data.</text>
</comment>
<dbReference type="EMBL" id="QGKY02001925">
    <property type="protein sequence ID" value="KAF2549375.1"/>
    <property type="molecule type" value="Genomic_DNA"/>
</dbReference>
<name>A0A8S9GST7_BRACR</name>
<sequence>MCFNFISLLFLPLLSVFILSGSNQAFALDTTLLVNTNHRNSTAEEGEFDIPQGPKNRRPGPLRTKRWLGVTAQNACLSA</sequence>
<organism evidence="3">
    <name type="scientific">Brassica cretica</name>
    <name type="common">Mustard</name>
    <dbReference type="NCBI Taxonomy" id="69181"/>
    <lineage>
        <taxon>Eukaryota</taxon>
        <taxon>Viridiplantae</taxon>
        <taxon>Streptophyta</taxon>
        <taxon>Embryophyta</taxon>
        <taxon>Tracheophyta</taxon>
        <taxon>Spermatophyta</taxon>
        <taxon>Magnoliopsida</taxon>
        <taxon>eudicotyledons</taxon>
        <taxon>Gunneridae</taxon>
        <taxon>Pentapetalae</taxon>
        <taxon>rosids</taxon>
        <taxon>malvids</taxon>
        <taxon>Brassicales</taxon>
        <taxon>Brassicaceae</taxon>
        <taxon>Brassiceae</taxon>
        <taxon>Brassica</taxon>
    </lineage>
</organism>
<accession>A0A8S9GST7</accession>
<evidence type="ECO:0000256" key="2">
    <source>
        <dbReference type="SAM" id="SignalP"/>
    </source>
</evidence>